<proteinExistence type="predicted"/>
<organism evidence="2 3">
    <name type="scientific">Eumeta variegata</name>
    <name type="common">Bagworm moth</name>
    <name type="synonym">Eumeta japonica</name>
    <dbReference type="NCBI Taxonomy" id="151549"/>
    <lineage>
        <taxon>Eukaryota</taxon>
        <taxon>Metazoa</taxon>
        <taxon>Ecdysozoa</taxon>
        <taxon>Arthropoda</taxon>
        <taxon>Hexapoda</taxon>
        <taxon>Insecta</taxon>
        <taxon>Pterygota</taxon>
        <taxon>Neoptera</taxon>
        <taxon>Endopterygota</taxon>
        <taxon>Lepidoptera</taxon>
        <taxon>Glossata</taxon>
        <taxon>Ditrysia</taxon>
        <taxon>Tineoidea</taxon>
        <taxon>Psychidae</taxon>
        <taxon>Oiketicinae</taxon>
        <taxon>Eumeta</taxon>
    </lineage>
</organism>
<reference evidence="2 3" key="1">
    <citation type="journal article" date="2019" name="Commun. Biol.">
        <title>The bagworm genome reveals a unique fibroin gene that provides high tensile strength.</title>
        <authorList>
            <person name="Kono N."/>
            <person name="Nakamura H."/>
            <person name="Ohtoshi R."/>
            <person name="Tomita M."/>
            <person name="Numata K."/>
            <person name="Arakawa K."/>
        </authorList>
    </citation>
    <scope>NUCLEOTIDE SEQUENCE [LARGE SCALE GENOMIC DNA]</scope>
</reference>
<sequence length="149" mass="17050">MEFFNENLAKNYSPHESITIDEQLFPYRGKTKFTQYIPSKPAKYGIKIWWACDSKTKYPLQGKLYTGRQEGAEREVNQGENVMLQLARPYANSGRTIVADNFFTSLEGAKRLAKLGLAFVGTIRSNKKCIPMEMRKHPLRPELSSILIS</sequence>
<gene>
    <name evidence="2" type="primary">PGBD4</name>
    <name evidence="2" type="ORF">EVAR_71291_1</name>
</gene>
<dbReference type="EMBL" id="BGZK01008633">
    <property type="protein sequence ID" value="GBP09225.1"/>
    <property type="molecule type" value="Genomic_DNA"/>
</dbReference>
<comment type="caution">
    <text evidence="2">The sequence shown here is derived from an EMBL/GenBank/DDBJ whole genome shotgun (WGS) entry which is preliminary data.</text>
</comment>
<dbReference type="AlphaFoldDB" id="A0A4C1T4X1"/>
<protein>
    <submittedName>
        <fullName evidence="2">PiggyBac transposable element-derived protein 4</fullName>
    </submittedName>
</protein>
<dbReference type="STRING" id="151549.A0A4C1T4X1"/>
<dbReference type="InterPro" id="IPR029526">
    <property type="entry name" value="PGBD"/>
</dbReference>
<accession>A0A4C1T4X1</accession>
<dbReference type="Pfam" id="PF13843">
    <property type="entry name" value="DDE_Tnp_1_7"/>
    <property type="match status" value="1"/>
</dbReference>
<evidence type="ECO:0000313" key="3">
    <source>
        <dbReference type="Proteomes" id="UP000299102"/>
    </source>
</evidence>
<evidence type="ECO:0000259" key="1">
    <source>
        <dbReference type="Pfam" id="PF13843"/>
    </source>
</evidence>
<evidence type="ECO:0000313" key="2">
    <source>
        <dbReference type="EMBL" id="GBP09225.1"/>
    </source>
</evidence>
<dbReference type="Proteomes" id="UP000299102">
    <property type="component" value="Unassembled WGS sequence"/>
</dbReference>
<dbReference type="PANTHER" id="PTHR46599:SF6">
    <property type="entry name" value="DUAL SPECIFICITY PHOSPHATASE 26"/>
    <property type="match status" value="1"/>
</dbReference>
<dbReference type="OrthoDB" id="6770266at2759"/>
<feature type="domain" description="PiggyBac transposable element-derived protein" evidence="1">
    <location>
        <begin position="2"/>
        <end position="140"/>
    </location>
</feature>
<keyword evidence="3" id="KW-1185">Reference proteome</keyword>
<dbReference type="PANTHER" id="PTHR46599">
    <property type="entry name" value="PIGGYBAC TRANSPOSABLE ELEMENT-DERIVED PROTEIN 4"/>
    <property type="match status" value="1"/>
</dbReference>
<name>A0A4C1T4X1_EUMVA</name>